<keyword evidence="3" id="KW-0479">Metal-binding</keyword>
<dbReference type="NCBIfam" id="TIGR01409">
    <property type="entry name" value="TAT_signal_seq"/>
    <property type="match status" value="1"/>
</dbReference>
<keyword evidence="5" id="KW-0732">Signal</keyword>
<feature type="chain" id="PRO_5029593251" evidence="5">
    <location>
        <begin position="36"/>
        <end position="239"/>
    </location>
</feature>
<keyword evidence="4" id="KW-0411">Iron-sulfur</keyword>
<dbReference type="PROSITE" id="PS51318">
    <property type="entry name" value="TAT"/>
    <property type="match status" value="1"/>
</dbReference>
<dbReference type="InterPro" id="IPR027056">
    <property type="entry name" value="Gluconate_2DH_su3"/>
</dbReference>
<comment type="subunit">
    <text evidence="2">Heterodimer of a large and a small subunit.</text>
</comment>
<accession>A0A7J0BEV3</accession>
<evidence type="ECO:0000313" key="6">
    <source>
        <dbReference type="EMBL" id="GFM32058.1"/>
    </source>
</evidence>
<evidence type="ECO:0000256" key="4">
    <source>
        <dbReference type="ARBA" id="ARBA00023014"/>
    </source>
</evidence>
<keyword evidence="7" id="KW-1185">Reference proteome</keyword>
<keyword evidence="4" id="KW-0408">Iron</keyword>
<feature type="signal peptide" evidence="5">
    <location>
        <begin position="1"/>
        <end position="35"/>
    </location>
</feature>
<comment type="subcellular location">
    <subcellularLocation>
        <location evidence="1">Periplasm</location>
    </subcellularLocation>
</comment>
<evidence type="ECO:0000313" key="7">
    <source>
        <dbReference type="Proteomes" id="UP000503840"/>
    </source>
</evidence>
<dbReference type="GO" id="GO:0042597">
    <property type="term" value="C:periplasmic space"/>
    <property type="evidence" value="ECO:0007669"/>
    <property type="project" value="UniProtKB-SubCell"/>
</dbReference>
<evidence type="ECO:0000256" key="5">
    <source>
        <dbReference type="SAM" id="SignalP"/>
    </source>
</evidence>
<reference evidence="6 7" key="1">
    <citation type="submission" date="2020-05" db="EMBL/GenBank/DDBJ databases">
        <title>Draft genome sequence of Desulfovibrio sp. strain HN2T.</title>
        <authorList>
            <person name="Ueno A."/>
            <person name="Tamazawa S."/>
            <person name="Tamamura S."/>
            <person name="Murakami T."/>
            <person name="Kiyama T."/>
            <person name="Inomata H."/>
            <person name="Amano Y."/>
            <person name="Miyakawa K."/>
            <person name="Tamaki H."/>
            <person name="Naganuma T."/>
            <person name="Kaneko K."/>
        </authorList>
    </citation>
    <scope>NUCLEOTIDE SEQUENCE [LARGE SCALE GENOMIC DNA]</scope>
    <source>
        <strain evidence="6 7">HN2</strain>
    </source>
</reference>
<dbReference type="RefSeq" id="WP_174403732.1">
    <property type="nucleotide sequence ID" value="NZ_BLVO01000004.1"/>
</dbReference>
<dbReference type="InterPro" id="IPR006311">
    <property type="entry name" value="TAT_signal"/>
</dbReference>
<evidence type="ECO:0000256" key="2">
    <source>
        <dbReference type="ARBA" id="ARBA00011771"/>
    </source>
</evidence>
<dbReference type="InterPro" id="IPR019546">
    <property type="entry name" value="TAT_signal_bac_arc"/>
</dbReference>
<dbReference type="Pfam" id="PF13618">
    <property type="entry name" value="Gluconate_2-dh3"/>
    <property type="match status" value="1"/>
</dbReference>
<dbReference type="Proteomes" id="UP000503840">
    <property type="component" value="Unassembled WGS sequence"/>
</dbReference>
<dbReference type="GO" id="GO:0046872">
    <property type="term" value="F:metal ion binding"/>
    <property type="evidence" value="ECO:0007669"/>
    <property type="project" value="UniProtKB-KW"/>
</dbReference>
<protein>
    <submittedName>
        <fullName evidence="6">Oxidoreductase</fullName>
    </submittedName>
</protein>
<name>A0A7J0BEV3_9BACT</name>
<gene>
    <name evidence="6" type="ORF">DSM101010T_04230</name>
</gene>
<sequence>MAKKIIVSRRNFLKNTGIAAGAAALSTIALPSAEAAQHASHMNDSGVNLHRARMFFTNTFEFDILSNAAERIFPKDERGPGAIDLAVPYFIDNQLAGAWGYNAREYMAGPFAPGAPTQGPQTALIRRDLFQQGLLAINAAARKQYSKNFSNLKGPEQDEILKQCEAGKLPTEGFTSSYFFSELRNAVLAGAYADPAYNGNNNMDGWRLKEYPGAQMSYADIIESDKYEKMDPISLASMQ</sequence>
<proteinExistence type="predicted"/>
<comment type="caution">
    <text evidence="6">The sequence shown here is derived from an EMBL/GenBank/DDBJ whole genome shotgun (WGS) entry which is preliminary data.</text>
</comment>
<evidence type="ECO:0000256" key="1">
    <source>
        <dbReference type="ARBA" id="ARBA00004418"/>
    </source>
</evidence>
<dbReference type="AlphaFoldDB" id="A0A7J0BEV3"/>
<evidence type="ECO:0000256" key="3">
    <source>
        <dbReference type="ARBA" id="ARBA00022723"/>
    </source>
</evidence>
<dbReference type="EMBL" id="BLVO01000004">
    <property type="protein sequence ID" value="GFM32058.1"/>
    <property type="molecule type" value="Genomic_DNA"/>
</dbReference>
<dbReference type="GO" id="GO:0051536">
    <property type="term" value="F:iron-sulfur cluster binding"/>
    <property type="evidence" value="ECO:0007669"/>
    <property type="project" value="UniProtKB-KW"/>
</dbReference>
<organism evidence="6 7">
    <name type="scientific">Desulfovibrio subterraneus</name>
    <dbReference type="NCBI Taxonomy" id="2718620"/>
    <lineage>
        <taxon>Bacteria</taxon>
        <taxon>Pseudomonadati</taxon>
        <taxon>Thermodesulfobacteriota</taxon>
        <taxon>Desulfovibrionia</taxon>
        <taxon>Desulfovibrionales</taxon>
        <taxon>Desulfovibrionaceae</taxon>
        <taxon>Desulfovibrio</taxon>
    </lineage>
</organism>